<name>A0A1X7VFH7_AMPQE</name>
<evidence type="ECO:0000256" key="2">
    <source>
        <dbReference type="ARBA" id="ARBA00022723"/>
    </source>
</evidence>
<dbReference type="PANTHER" id="PTHR46481">
    <property type="entry name" value="ZINC FINGER BED DOMAIN-CONTAINING PROTEIN 4"/>
    <property type="match status" value="1"/>
</dbReference>
<dbReference type="eggNOG" id="KOG1121">
    <property type="taxonomic scope" value="Eukaryota"/>
</dbReference>
<keyword evidence="5" id="KW-0539">Nucleus</keyword>
<dbReference type="SUPFAM" id="SSF53098">
    <property type="entry name" value="Ribonuclease H-like"/>
    <property type="match status" value="1"/>
</dbReference>
<evidence type="ECO:0000256" key="4">
    <source>
        <dbReference type="ARBA" id="ARBA00022833"/>
    </source>
</evidence>
<keyword evidence="7" id="KW-1185">Reference proteome</keyword>
<dbReference type="PANTHER" id="PTHR46481:SF10">
    <property type="entry name" value="ZINC FINGER BED DOMAIN-CONTAINING PROTEIN 39"/>
    <property type="match status" value="1"/>
</dbReference>
<keyword evidence="4" id="KW-0862">Zinc</keyword>
<gene>
    <name evidence="6" type="primary">105316925</name>
</gene>
<proteinExistence type="predicted"/>
<comment type="subcellular location">
    <subcellularLocation>
        <location evidence="1">Nucleus</location>
    </subcellularLocation>
</comment>
<evidence type="ECO:0000256" key="1">
    <source>
        <dbReference type="ARBA" id="ARBA00004123"/>
    </source>
</evidence>
<protein>
    <recommendedName>
        <fullName evidence="8">HAT C-terminal dimerisation domain-containing protein</fullName>
    </recommendedName>
</protein>
<dbReference type="InterPro" id="IPR012337">
    <property type="entry name" value="RNaseH-like_sf"/>
</dbReference>
<reference evidence="6" key="2">
    <citation type="submission" date="2017-05" db="UniProtKB">
        <authorList>
            <consortium name="EnsemblMetazoa"/>
        </authorList>
    </citation>
    <scope>IDENTIFICATION</scope>
</reference>
<reference evidence="7" key="1">
    <citation type="journal article" date="2010" name="Nature">
        <title>The Amphimedon queenslandica genome and the evolution of animal complexity.</title>
        <authorList>
            <person name="Srivastava M."/>
            <person name="Simakov O."/>
            <person name="Chapman J."/>
            <person name="Fahey B."/>
            <person name="Gauthier M.E."/>
            <person name="Mitros T."/>
            <person name="Richards G.S."/>
            <person name="Conaco C."/>
            <person name="Dacre M."/>
            <person name="Hellsten U."/>
            <person name="Larroux C."/>
            <person name="Putnam N.H."/>
            <person name="Stanke M."/>
            <person name="Adamska M."/>
            <person name="Darling A."/>
            <person name="Degnan S.M."/>
            <person name="Oakley T.H."/>
            <person name="Plachetzki D.C."/>
            <person name="Zhai Y."/>
            <person name="Adamski M."/>
            <person name="Calcino A."/>
            <person name="Cummins S.F."/>
            <person name="Goodstein D.M."/>
            <person name="Harris C."/>
            <person name="Jackson D.J."/>
            <person name="Leys S.P."/>
            <person name="Shu S."/>
            <person name="Woodcroft B.J."/>
            <person name="Vervoort M."/>
            <person name="Kosik K.S."/>
            <person name="Manning G."/>
            <person name="Degnan B.M."/>
            <person name="Rokhsar D.S."/>
        </authorList>
    </citation>
    <scope>NUCLEOTIDE SEQUENCE [LARGE SCALE GENOMIC DNA]</scope>
</reference>
<dbReference type="AlphaFoldDB" id="A0A1X7VFH7"/>
<accession>A0A1X7VFH7</accession>
<dbReference type="InterPro" id="IPR052035">
    <property type="entry name" value="ZnF_BED_domain_contain"/>
</dbReference>
<dbReference type="OrthoDB" id="1607513at2759"/>
<evidence type="ECO:0008006" key="8">
    <source>
        <dbReference type="Google" id="ProtNLM"/>
    </source>
</evidence>
<dbReference type="InParanoid" id="A0A1X7VFH7"/>
<dbReference type="OMA" id="EMENRTA"/>
<organism evidence="6">
    <name type="scientific">Amphimedon queenslandica</name>
    <name type="common">Sponge</name>
    <dbReference type="NCBI Taxonomy" id="400682"/>
    <lineage>
        <taxon>Eukaryota</taxon>
        <taxon>Metazoa</taxon>
        <taxon>Porifera</taxon>
        <taxon>Demospongiae</taxon>
        <taxon>Heteroscleromorpha</taxon>
        <taxon>Haplosclerida</taxon>
        <taxon>Niphatidae</taxon>
        <taxon>Amphimedon</taxon>
    </lineage>
</organism>
<evidence type="ECO:0000313" key="7">
    <source>
        <dbReference type="Proteomes" id="UP000007879"/>
    </source>
</evidence>
<evidence type="ECO:0000256" key="3">
    <source>
        <dbReference type="ARBA" id="ARBA00022771"/>
    </source>
</evidence>
<dbReference type="KEGG" id="aqu:105316925"/>
<dbReference type="GO" id="GO:0005634">
    <property type="term" value="C:nucleus"/>
    <property type="evidence" value="ECO:0007669"/>
    <property type="project" value="UniProtKB-SubCell"/>
</dbReference>
<keyword evidence="2" id="KW-0479">Metal-binding</keyword>
<dbReference type="EnsemblMetazoa" id="Aqu2.1.38267_001">
    <property type="protein sequence ID" value="Aqu2.1.38267_001"/>
    <property type="gene ID" value="Aqu2.1.38267"/>
</dbReference>
<evidence type="ECO:0000256" key="5">
    <source>
        <dbReference type="ARBA" id="ARBA00023242"/>
    </source>
</evidence>
<keyword evidence="3" id="KW-0863">Zinc-finger</keyword>
<evidence type="ECO:0000313" key="6">
    <source>
        <dbReference type="EnsemblMetazoa" id="Aqu2.1.38267_001"/>
    </source>
</evidence>
<dbReference type="EnsemblMetazoa" id="XM_011412228.1">
    <property type="protein sequence ID" value="XP_011410530.1"/>
    <property type="gene ID" value="LOC105316925"/>
</dbReference>
<dbReference type="GO" id="GO:0008270">
    <property type="term" value="F:zinc ion binding"/>
    <property type="evidence" value="ECO:0007669"/>
    <property type="project" value="UniProtKB-KW"/>
</dbReference>
<sequence>MDSPHLNQKRLNLPEHKLIQQVDTRWNSTYYMLERYLEQYEAIKTTLCLLDRNDLMIPRERNTALQEVVKILTPFESVTREISSENYISGSKIILISRCLQRLESTSVTSHSLAESLVTEMRALFLGMEESNLLSVSTLLDARFKKLAFSDKDAAERGVRIHISEASVDVPAGNSRVNEPSVSIQSAEPQSNDLWKVFDKQVAQVATQRTSSTSAYTEVQQFMRSPVISRSECPLKW</sequence>
<dbReference type="Proteomes" id="UP000007879">
    <property type="component" value="Unassembled WGS sequence"/>
</dbReference>